<dbReference type="SUPFAM" id="SSF52949">
    <property type="entry name" value="Macro domain-like"/>
    <property type="match status" value="1"/>
</dbReference>
<dbReference type="InterPro" id="IPR051220">
    <property type="entry name" value="TFA_Chaperone"/>
</dbReference>
<name>A0A5T9MTA3_SALER</name>
<dbReference type="InterPro" id="IPR002589">
    <property type="entry name" value="Macro_dom"/>
</dbReference>
<gene>
    <name evidence="2" type="ORF">DRH66_02125</name>
</gene>
<protein>
    <recommendedName>
        <fullName evidence="1">Macro domain-containing protein</fullName>
    </recommendedName>
</protein>
<comment type="caution">
    <text evidence="2">The sequence shown here is derived from an EMBL/GenBank/DDBJ whole genome shotgun (WGS) entry which is preliminary data.</text>
</comment>
<reference evidence="2" key="1">
    <citation type="submission" date="2018-06" db="EMBL/GenBank/DDBJ databases">
        <authorList>
            <consortium name="PulseNet: The National Subtyping Network for Foodborne Disease Surveillance"/>
            <person name="Tarr C.L."/>
            <person name="Trees E."/>
            <person name="Katz L.S."/>
            <person name="Carleton-Romer H.A."/>
            <person name="Stroika S."/>
            <person name="Kucerova Z."/>
            <person name="Roache K.F."/>
            <person name="Sabol A.L."/>
            <person name="Besser J."/>
            <person name="Gerner-Smidt P."/>
        </authorList>
    </citation>
    <scope>NUCLEOTIDE SEQUENCE</scope>
    <source>
        <strain evidence="2">PNUSAS044349</strain>
    </source>
</reference>
<dbReference type="Gene3D" id="3.40.220.10">
    <property type="entry name" value="Leucine Aminopeptidase, subunit E, domain 1"/>
    <property type="match status" value="1"/>
</dbReference>
<sequence>MISGERRANNANRAITNGLIALHIPVPLTTVQWADEYYYLPKESSYTPGKWETLPFQVAIMNAMGYELIRVVNLIKSARVGYTKMLLGVEGYFIEHKSRNSLLFQPTDSSAEDFMKSHVEPTIRDVPVPEFDCMVSAANSFGLMDGGVDAAITTYFGTQLQERVQQHILREYLGEQPVGTAFVTGTGNSKHPWLVHAPTMRVPLIIDGTDAVYNATRAALLAIFQHNKSAREDRKITSVVFPAMGAGCGQVSSDSVARQMRLAWDSFINCATEINWQYASARQNAVFSTTAYCPSKTLCPNARTEYIGFGDYRTYCKKSGNCCISTRHQVDDIYIGAHTHTIDIGAHNHAIHTGAYAYLHAVSPGIHSHGYHLNPEYLSGVKNDV</sequence>
<dbReference type="GO" id="GO:0016887">
    <property type="term" value="F:ATP hydrolysis activity"/>
    <property type="evidence" value="ECO:0007669"/>
    <property type="project" value="InterPro"/>
</dbReference>
<accession>A0A5T9MTA3</accession>
<proteinExistence type="predicted"/>
<dbReference type="AlphaFoldDB" id="A0A5T9MTA3"/>
<evidence type="ECO:0000259" key="1">
    <source>
        <dbReference type="PROSITE" id="PS51154"/>
    </source>
</evidence>
<dbReference type="PROSITE" id="PS51154">
    <property type="entry name" value="MACRO"/>
    <property type="match status" value="1"/>
</dbReference>
<dbReference type="PANTHER" id="PTHR34413:SF2">
    <property type="entry name" value="PROPHAGE TAIL FIBER ASSEMBLY PROTEIN HOMOLOG TFAE-RELATED"/>
    <property type="match status" value="1"/>
</dbReference>
<dbReference type="InterPro" id="IPR046453">
    <property type="entry name" value="GpA_ATPase"/>
</dbReference>
<dbReference type="Pfam" id="PF01661">
    <property type="entry name" value="Macro"/>
    <property type="match status" value="1"/>
</dbReference>
<evidence type="ECO:0000313" key="2">
    <source>
        <dbReference type="EMBL" id="EBO0662991.1"/>
    </source>
</evidence>
<dbReference type="SMART" id="SM00506">
    <property type="entry name" value="A1pp"/>
    <property type="match status" value="1"/>
</dbReference>
<dbReference type="PANTHER" id="PTHR34413">
    <property type="entry name" value="PROPHAGE TAIL FIBER ASSEMBLY PROTEIN HOMOLOG TFAE-RELATED-RELATED"/>
    <property type="match status" value="1"/>
</dbReference>
<dbReference type="InterPro" id="IPR043472">
    <property type="entry name" value="Macro_dom-like"/>
</dbReference>
<organism evidence="2">
    <name type="scientific">Salmonella enterica</name>
    <name type="common">Salmonella choleraesuis</name>
    <dbReference type="NCBI Taxonomy" id="28901"/>
    <lineage>
        <taxon>Bacteria</taxon>
        <taxon>Pseudomonadati</taxon>
        <taxon>Pseudomonadota</taxon>
        <taxon>Gammaproteobacteria</taxon>
        <taxon>Enterobacterales</taxon>
        <taxon>Enterobacteriaceae</taxon>
        <taxon>Salmonella</taxon>
    </lineage>
</organism>
<dbReference type="Pfam" id="PF05876">
    <property type="entry name" value="GpA_ATPase"/>
    <property type="match status" value="1"/>
</dbReference>
<dbReference type="EMBL" id="AAGBHE010000001">
    <property type="protein sequence ID" value="EBO0662991.1"/>
    <property type="molecule type" value="Genomic_DNA"/>
</dbReference>
<feature type="domain" description="Macro" evidence="1">
    <location>
        <begin position="106"/>
        <end position="286"/>
    </location>
</feature>